<protein>
    <submittedName>
        <fullName evidence="1">Uncharacterized protein</fullName>
    </submittedName>
</protein>
<dbReference type="KEGG" id="mew:MSWAN_1684"/>
<evidence type="ECO:0000313" key="1">
    <source>
        <dbReference type="EMBL" id="AEG18695.1"/>
    </source>
</evidence>
<dbReference type="HOGENOM" id="CLU_3379944_0_0_2"/>
<reference evidence="1 2" key="1">
    <citation type="journal article" date="2014" name="Int. J. Syst. Evol. Microbiol.">
        <title>Methanobacterium paludis sp. nov. and a novel strain of Methanobacterium lacus isolated from northern peatlands.</title>
        <authorList>
            <person name="Cadillo-Quiroz H."/>
            <person name="Brauer S.L."/>
            <person name="Goodson N."/>
            <person name="Yavitt J.B."/>
            <person name="Zinder S.H."/>
        </authorList>
    </citation>
    <scope>NUCLEOTIDE SEQUENCE [LARGE SCALE GENOMIC DNA]</scope>
    <source>
        <strain evidence="2">DSM 25820 / JCM 18151 / SWAN1</strain>
    </source>
</reference>
<evidence type="ECO:0000313" key="2">
    <source>
        <dbReference type="Proteomes" id="UP000009231"/>
    </source>
</evidence>
<keyword evidence="2" id="KW-1185">Reference proteome</keyword>
<gene>
    <name evidence="1" type="ordered locus">MSWAN_1684</name>
</gene>
<proteinExistence type="predicted"/>
<organism evidence="1 2">
    <name type="scientific">Methanobacterium paludis (strain DSM 25820 / JCM 18151 / SWAN1)</name>
    <dbReference type="NCBI Taxonomy" id="868131"/>
    <lineage>
        <taxon>Archaea</taxon>
        <taxon>Methanobacteriati</taxon>
        <taxon>Methanobacteriota</taxon>
        <taxon>Methanomada group</taxon>
        <taxon>Methanobacteria</taxon>
        <taxon>Methanobacteriales</taxon>
        <taxon>Methanobacteriaceae</taxon>
        <taxon>Methanobacterium</taxon>
    </lineage>
</organism>
<dbReference type="EMBL" id="CP002772">
    <property type="protein sequence ID" value="AEG18695.1"/>
    <property type="molecule type" value="Genomic_DNA"/>
</dbReference>
<accession>F6D3A3</accession>
<sequence length="33" mass="4112">MDWERFVDRMWSKQDEETPKQVKYVQSISHEVV</sequence>
<dbReference type="Proteomes" id="UP000009231">
    <property type="component" value="Chromosome"/>
</dbReference>
<name>F6D3A3_METPW</name>
<dbReference type="AlphaFoldDB" id="F6D3A3"/>